<name>A0A2D1TYJ1_9ACTN</name>
<dbReference type="InterPro" id="IPR050638">
    <property type="entry name" value="AA-Vitamin_Transporters"/>
</dbReference>
<evidence type="ECO:0000256" key="4">
    <source>
        <dbReference type="ARBA" id="ARBA00022692"/>
    </source>
</evidence>
<dbReference type="InterPro" id="IPR037185">
    <property type="entry name" value="EmrE-like"/>
</dbReference>
<feature type="transmembrane region" description="Helical" evidence="8">
    <location>
        <begin position="127"/>
        <end position="146"/>
    </location>
</feature>
<feature type="region of interest" description="Disordered" evidence="7">
    <location>
        <begin position="263"/>
        <end position="285"/>
    </location>
</feature>
<dbReference type="RefSeq" id="WP_099432422.1">
    <property type="nucleotide sequence ID" value="NZ_CP024160.1"/>
</dbReference>
<evidence type="ECO:0000256" key="3">
    <source>
        <dbReference type="ARBA" id="ARBA00022475"/>
    </source>
</evidence>
<evidence type="ECO:0000313" key="10">
    <source>
        <dbReference type="EMBL" id="ATP54432.1"/>
    </source>
</evidence>
<dbReference type="KEGG" id="caer:CSV91_07770"/>
<dbReference type="EMBL" id="CP024160">
    <property type="protein sequence ID" value="ATP54432.1"/>
    <property type="molecule type" value="Genomic_DNA"/>
</dbReference>
<gene>
    <name evidence="10" type="ORF">CSV91_07770</name>
</gene>
<feature type="domain" description="EamA" evidence="9">
    <location>
        <begin position="32"/>
        <end position="172"/>
    </location>
</feature>
<dbReference type="Pfam" id="PF00892">
    <property type="entry name" value="EamA"/>
    <property type="match status" value="1"/>
</dbReference>
<comment type="subcellular location">
    <subcellularLocation>
        <location evidence="1">Cell membrane</location>
        <topology evidence="1">Multi-pass membrane protein</topology>
    </subcellularLocation>
</comment>
<keyword evidence="4 8" id="KW-0812">Transmembrane</keyword>
<dbReference type="GO" id="GO:0005886">
    <property type="term" value="C:plasma membrane"/>
    <property type="evidence" value="ECO:0007669"/>
    <property type="project" value="UniProtKB-SubCell"/>
</dbReference>
<dbReference type="InterPro" id="IPR000620">
    <property type="entry name" value="EamA_dom"/>
</dbReference>
<dbReference type="PANTHER" id="PTHR32322:SF18">
    <property type="entry name" value="S-ADENOSYLMETHIONINE_S-ADENOSYLHOMOCYSTEINE TRANSPORTER"/>
    <property type="match status" value="1"/>
</dbReference>
<dbReference type="AlphaFoldDB" id="A0A2D1TYJ1"/>
<feature type="transmembrane region" description="Helical" evidence="8">
    <location>
        <begin position="98"/>
        <end position="121"/>
    </location>
</feature>
<dbReference type="PANTHER" id="PTHR32322">
    <property type="entry name" value="INNER MEMBRANE TRANSPORTER"/>
    <property type="match status" value="1"/>
</dbReference>
<proteinExistence type="inferred from homology"/>
<keyword evidence="5 8" id="KW-1133">Transmembrane helix</keyword>
<feature type="transmembrane region" description="Helical" evidence="8">
    <location>
        <begin position="158"/>
        <end position="176"/>
    </location>
</feature>
<reference evidence="10 11" key="1">
    <citation type="submission" date="2017-10" db="EMBL/GenBank/DDBJ databases">
        <title>Complete genome sequence of Collinsella aerofaciens isolated from the gut of a healthy adult Indian.</title>
        <authorList>
            <person name="Bag S."/>
            <person name="Ghosh T.S."/>
            <person name="Das B."/>
        </authorList>
    </citation>
    <scope>NUCLEOTIDE SEQUENCE [LARGE SCALE GENOMIC DNA]</scope>
    <source>
        <strain evidence="11">indica</strain>
    </source>
</reference>
<comment type="similarity">
    <text evidence="2">Belongs to the EamA transporter family.</text>
</comment>
<evidence type="ECO:0000256" key="2">
    <source>
        <dbReference type="ARBA" id="ARBA00007362"/>
    </source>
</evidence>
<evidence type="ECO:0000313" key="11">
    <source>
        <dbReference type="Proteomes" id="UP000225608"/>
    </source>
</evidence>
<feature type="transmembrane region" description="Helical" evidence="8">
    <location>
        <begin position="28"/>
        <end position="46"/>
    </location>
</feature>
<evidence type="ECO:0000256" key="6">
    <source>
        <dbReference type="ARBA" id="ARBA00023136"/>
    </source>
</evidence>
<evidence type="ECO:0000256" key="5">
    <source>
        <dbReference type="ARBA" id="ARBA00022989"/>
    </source>
</evidence>
<evidence type="ECO:0000256" key="1">
    <source>
        <dbReference type="ARBA" id="ARBA00004651"/>
    </source>
</evidence>
<feature type="transmembrane region" description="Helical" evidence="8">
    <location>
        <begin position="66"/>
        <end position="86"/>
    </location>
</feature>
<accession>A0A2D1TYJ1</accession>
<keyword evidence="3" id="KW-1003">Cell membrane</keyword>
<keyword evidence="6 8" id="KW-0472">Membrane</keyword>
<dbReference type="Proteomes" id="UP000225608">
    <property type="component" value="Chromosome"/>
</dbReference>
<feature type="transmembrane region" description="Helical" evidence="8">
    <location>
        <begin position="188"/>
        <end position="207"/>
    </location>
</feature>
<protein>
    <recommendedName>
        <fullName evidence="9">EamA domain-containing protein</fullName>
    </recommendedName>
</protein>
<organism evidence="10 11">
    <name type="scientific">Collinsella aerofaciens</name>
    <dbReference type="NCBI Taxonomy" id="74426"/>
    <lineage>
        <taxon>Bacteria</taxon>
        <taxon>Bacillati</taxon>
        <taxon>Actinomycetota</taxon>
        <taxon>Coriobacteriia</taxon>
        <taxon>Coriobacteriales</taxon>
        <taxon>Coriobacteriaceae</taxon>
        <taxon>Collinsella</taxon>
    </lineage>
</organism>
<sequence length="285" mass="30339">MSKPSSALDASSCDVYADSARHPLTRTWCVAALALICCALWGSAIPCIKIGYELLGIQNGDVPSEFLFAGVRFMLAGAIALAAAVITRRRLPRVSRTGWPLVIRLSLAQTIVQYAFFYIGVSNASGVRGSIVNAMNTFLCVLMAALVFRQERLTARKVLGCAIGFAGVVIVNLTGGDSGGAVTLTGEGFILIAAVSYAVSSALIHTYSQRENPVALSGYQFISPSHRSKPLRQHTVLPSHRRTGREAVLSLGKLREAQFPRESVRLPPRPARSTTPCAAAGPAGR</sequence>
<dbReference type="SUPFAM" id="SSF103481">
    <property type="entry name" value="Multidrug resistance efflux transporter EmrE"/>
    <property type="match status" value="1"/>
</dbReference>
<evidence type="ECO:0000259" key="9">
    <source>
        <dbReference type="Pfam" id="PF00892"/>
    </source>
</evidence>
<evidence type="ECO:0000256" key="7">
    <source>
        <dbReference type="SAM" id="MobiDB-lite"/>
    </source>
</evidence>
<evidence type="ECO:0000256" key="8">
    <source>
        <dbReference type="SAM" id="Phobius"/>
    </source>
</evidence>